<keyword evidence="12" id="KW-1185">Reference proteome</keyword>
<feature type="transmembrane region" description="Helical" evidence="10">
    <location>
        <begin position="176"/>
        <end position="200"/>
    </location>
</feature>
<feature type="transmembrane region" description="Helical" evidence="10">
    <location>
        <begin position="37"/>
        <end position="57"/>
    </location>
</feature>
<dbReference type="AlphaFoldDB" id="A0A3F2ZDF8"/>
<dbReference type="InterPro" id="IPR004117">
    <property type="entry name" value="7tm6_olfct_rcpt"/>
</dbReference>
<evidence type="ECO:0000256" key="8">
    <source>
        <dbReference type="ARBA" id="ARBA00023170"/>
    </source>
</evidence>
<keyword evidence="3 10" id="KW-0716">Sensory transduction</keyword>
<keyword evidence="4 10" id="KW-0812">Transmembrane</keyword>
<dbReference type="Pfam" id="PF02949">
    <property type="entry name" value="7tm_6"/>
    <property type="match status" value="1"/>
</dbReference>
<feature type="transmembrane region" description="Helical" evidence="10">
    <location>
        <begin position="132"/>
        <end position="153"/>
    </location>
</feature>
<dbReference type="EMBL" id="AJWK01033148">
    <property type="status" value="NOT_ANNOTATED_CDS"/>
    <property type="molecule type" value="Genomic_DNA"/>
</dbReference>
<dbReference type="GO" id="GO:0007165">
    <property type="term" value="P:signal transduction"/>
    <property type="evidence" value="ECO:0007669"/>
    <property type="project" value="UniProtKB-KW"/>
</dbReference>
<dbReference type="VEuPathDB" id="VectorBase:LLONM1_001519"/>
<proteinExistence type="inferred from homology"/>
<evidence type="ECO:0000313" key="11">
    <source>
        <dbReference type="EnsemblMetazoa" id="LLOJ010946-PA"/>
    </source>
</evidence>
<organism evidence="11 12">
    <name type="scientific">Lutzomyia longipalpis</name>
    <name type="common">Sand fly</name>
    <dbReference type="NCBI Taxonomy" id="7200"/>
    <lineage>
        <taxon>Eukaryota</taxon>
        <taxon>Metazoa</taxon>
        <taxon>Ecdysozoa</taxon>
        <taxon>Arthropoda</taxon>
        <taxon>Hexapoda</taxon>
        <taxon>Insecta</taxon>
        <taxon>Pterygota</taxon>
        <taxon>Neoptera</taxon>
        <taxon>Endopterygota</taxon>
        <taxon>Diptera</taxon>
        <taxon>Nematocera</taxon>
        <taxon>Psychodoidea</taxon>
        <taxon>Psychodidae</taxon>
        <taxon>Lutzomyia</taxon>
        <taxon>Lutzomyia</taxon>
    </lineage>
</organism>
<evidence type="ECO:0000256" key="7">
    <source>
        <dbReference type="ARBA" id="ARBA00023136"/>
    </source>
</evidence>
<dbReference type="GO" id="GO:0005886">
    <property type="term" value="C:plasma membrane"/>
    <property type="evidence" value="ECO:0007669"/>
    <property type="project" value="UniProtKB-SubCell"/>
</dbReference>
<keyword evidence="8 10" id="KW-0675">Receptor</keyword>
<dbReference type="VEuPathDB" id="VectorBase:LLOJ010946"/>
<evidence type="ECO:0000256" key="2">
    <source>
        <dbReference type="ARBA" id="ARBA00022475"/>
    </source>
</evidence>
<dbReference type="PANTHER" id="PTHR21137">
    <property type="entry name" value="ODORANT RECEPTOR"/>
    <property type="match status" value="1"/>
</dbReference>
<evidence type="ECO:0000256" key="4">
    <source>
        <dbReference type="ARBA" id="ARBA00022692"/>
    </source>
</evidence>
<dbReference type="EnsemblMetazoa" id="LLOJ010946-RA">
    <property type="protein sequence ID" value="LLOJ010946-PA"/>
    <property type="gene ID" value="LLOJ010946"/>
</dbReference>
<reference evidence="11" key="1">
    <citation type="submission" date="2020-05" db="UniProtKB">
        <authorList>
            <consortium name="EnsemblMetazoa"/>
        </authorList>
    </citation>
    <scope>IDENTIFICATION</scope>
    <source>
        <strain evidence="11">Jacobina</strain>
    </source>
</reference>
<evidence type="ECO:0000256" key="6">
    <source>
        <dbReference type="ARBA" id="ARBA00022989"/>
    </source>
</evidence>
<evidence type="ECO:0000256" key="1">
    <source>
        <dbReference type="ARBA" id="ARBA00004651"/>
    </source>
</evidence>
<keyword evidence="6 10" id="KW-1133">Transmembrane helix</keyword>
<sequence>MNEVQREYRRHYKLLRVLITTFRLDFVPASWLPLRILRLSLIPMMSAINFTCLLWLLGQSFNEGDMVTFSYGAIWVSATLQSVVKALTGIYYKEDYFECFNAAEELTRRRFDESVKDSVRKILAETIKLTKIIVSAQGLIFHATAFLLAFYAISTDRIYPLMYHIPFISPAGNHTFQWIGILLDLYTVLGGDFLFITMALQFRGELAIISELLGSATGATGSKFLHQVHQMHIDALRRLRTFHRIYYHLTFLQMISSFLLICLTTFMIRFHDVQVWAYAVLLCGLMQIFFLCLIGDILFEKASLISTALYLTKWYEMKLEDQGRLLIMIAMAQKPYGIKAAGLVDVSFFTFIEIIKLSVSYCAILFTLV</sequence>
<comment type="similarity">
    <text evidence="10">Belongs to the insect chemoreceptor superfamily. Heteromeric odorant receptor channel (TC 1.A.69) family.</text>
</comment>
<feature type="transmembrane region" description="Helical" evidence="10">
    <location>
        <begin position="276"/>
        <end position="299"/>
    </location>
</feature>
<evidence type="ECO:0000256" key="5">
    <source>
        <dbReference type="ARBA" id="ARBA00022725"/>
    </source>
</evidence>
<name>A0A3F2ZDF8_LUTLO</name>
<comment type="subcellular location">
    <subcellularLocation>
        <location evidence="1 10">Cell membrane</location>
        <topology evidence="1 10">Multi-pass membrane protein</topology>
    </subcellularLocation>
</comment>
<comment type="caution">
    <text evidence="10">Lacks conserved residue(s) required for the propagation of feature annotation.</text>
</comment>
<accession>A0A3F2ZDF8</accession>
<keyword evidence="7 10" id="KW-0472">Membrane</keyword>
<evidence type="ECO:0000256" key="9">
    <source>
        <dbReference type="ARBA" id="ARBA00023224"/>
    </source>
</evidence>
<dbReference type="GO" id="GO:0004984">
    <property type="term" value="F:olfactory receptor activity"/>
    <property type="evidence" value="ECO:0007669"/>
    <property type="project" value="InterPro"/>
</dbReference>
<evidence type="ECO:0000256" key="10">
    <source>
        <dbReference type="RuleBase" id="RU351113"/>
    </source>
</evidence>
<protein>
    <recommendedName>
        <fullName evidence="10">Odorant receptor</fullName>
    </recommendedName>
</protein>
<keyword evidence="5 10" id="KW-0552">Olfaction</keyword>
<dbReference type="PANTHER" id="PTHR21137:SF35">
    <property type="entry name" value="ODORANT RECEPTOR 19A-RELATED"/>
    <property type="match status" value="1"/>
</dbReference>
<dbReference type="GO" id="GO:0005549">
    <property type="term" value="F:odorant binding"/>
    <property type="evidence" value="ECO:0007669"/>
    <property type="project" value="InterPro"/>
</dbReference>
<evidence type="ECO:0000313" key="12">
    <source>
        <dbReference type="Proteomes" id="UP000092461"/>
    </source>
</evidence>
<dbReference type="Proteomes" id="UP000092461">
    <property type="component" value="Unassembled WGS sequence"/>
</dbReference>
<keyword evidence="2" id="KW-1003">Cell membrane</keyword>
<evidence type="ECO:0000256" key="3">
    <source>
        <dbReference type="ARBA" id="ARBA00022606"/>
    </source>
</evidence>
<keyword evidence="9 10" id="KW-0807">Transducer</keyword>
<feature type="transmembrane region" description="Helical" evidence="10">
    <location>
        <begin position="245"/>
        <end position="270"/>
    </location>
</feature>